<gene>
    <name evidence="3" type="ORF">GCM10008955_30630</name>
</gene>
<organism evidence="3 4">
    <name type="scientific">Deinococcus malanensis</name>
    <dbReference type="NCBI Taxonomy" id="1706855"/>
    <lineage>
        <taxon>Bacteria</taxon>
        <taxon>Thermotogati</taxon>
        <taxon>Deinococcota</taxon>
        <taxon>Deinococci</taxon>
        <taxon>Deinococcales</taxon>
        <taxon>Deinococcaceae</taxon>
        <taxon>Deinococcus</taxon>
    </lineage>
</organism>
<sequence length="761" mass="83395">MTDFRSHRIPGHLPLRPHALVGREPLLLTASRLLRDRRVRLLTLRGPGGIGKTRLALEIAYRLSPEFERGAVWVNLAELRDPSEVAPAVAQALGVPSEDSTDLLTRLGPGSLLLVLDNFEHLAPAASDVAALTAGAPNLRVLVTSRTALHVRGEQEFPVGPLPLPAPNEPLLASPAVQLFVTCAQTVDPHFCLTAANEPAVTRICRLLDGIPLALELAAARLRVVPPDGLLSWLERPLEVLADGPSDGPHHGHSLRSTIGWSVDLLTAEQREVFAACGVFLGGFTLPALEAVTGKERTREALIGLVEHSLVQTAEGPEPRWRLLEPVREYAAELFGSLTETERLRERHARYYLTLAEQFHQTAPAYDEAWSGRLRADDANLTAALRWAVEAQRTLLALRLVRALGPYWDHDATQKHHEWLGQVLALPDVSDEPALLADALCALGVTSRNLQQYGEARQALQQAGDLYRQLDDAAGEANVLLILASVYSGAGEHEPALELFRRVEVIFQGMNHKRRLSEVANNLGVTYLRLGQLPDAFRCFERTEALSSELNSEEGLAFARGLLSWSAYLQGHKHIALPLALLAWEHMLRVPNALLRYVLLHQMAFHARDAGQLDLAARMVGCSDAMRISTGEPWDVCFAPFVKTLDAALRTAMGERYLECRTEGSTLRLEDLAPEVEAMLGHVLHASPAPEPLHPLTGRELDVLRLLVRGIPDKRIAQHLDISAATVSKHVSSMLGKLGVHNRVELARWALEHGLSGSSAS</sequence>
<dbReference type="PRINTS" id="PR00364">
    <property type="entry name" value="DISEASERSIST"/>
</dbReference>
<dbReference type="PRINTS" id="PR00038">
    <property type="entry name" value="HTHLUXR"/>
</dbReference>
<dbReference type="InterPro" id="IPR019734">
    <property type="entry name" value="TPR_rpt"/>
</dbReference>
<dbReference type="InterPro" id="IPR000792">
    <property type="entry name" value="Tscrpt_reg_LuxR_C"/>
</dbReference>
<dbReference type="Gene3D" id="3.40.50.300">
    <property type="entry name" value="P-loop containing nucleotide triphosphate hydrolases"/>
    <property type="match status" value="1"/>
</dbReference>
<dbReference type="Gene3D" id="1.25.40.10">
    <property type="entry name" value="Tetratricopeptide repeat domain"/>
    <property type="match status" value="1"/>
</dbReference>
<dbReference type="Pfam" id="PF13424">
    <property type="entry name" value="TPR_12"/>
    <property type="match status" value="1"/>
</dbReference>
<comment type="caution">
    <text evidence="3">The sequence shown here is derived from an EMBL/GenBank/DDBJ whole genome shotgun (WGS) entry which is preliminary data.</text>
</comment>
<dbReference type="InterPro" id="IPR011990">
    <property type="entry name" value="TPR-like_helical_dom_sf"/>
</dbReference>
<dbReference type="InterPro" id="IPR027417">
    <property type="entry name" value="P-loop_NTPase"/>
</dbReference>
<keyword evidence="4" id="KW-1185">Reference proteome</keyword>
<evidence type="ECO:0000259" key="2">
    <source>
        <dbReference type="PROSITE" id="PS50043"/>
    </source>
</evidence>
<dbReference type="PANTHER" id="PTHR47691">
    <property type="entry name" value="REGULATOR-RELATED"/>
    <property type="match status" value="1"/>
</dbReference>
<evidence type="ECO:0000313" key="3">
    <source>
        <dbReference type="EMBL" id="GGK34477.1"/>
    </source>
</evidence>
<dbReference type="PANTHER" id="PTHR47691:SF3">
    <property type="entry name" value="HTH-TYPE TRANSCRIPTIONAL REGULATOR RV0890C-RELATED"/>
    <property type="match status" value="1"/>
</dbReference>
<dbReference type="InterPro" id="IPR036388">
    <property type="entry name" value="WH-like_DNA-bd_sf"/>
</dbReference>
<protein>
    <recommendedName>
        <fullName evidence="2">HTH luxR-type domain-containing protein</fullName>
    </recommendedName>
</protein>
<dbReference type="Proteomes" id="UP000647587">
    <property type="component" value="Unassembled WGS sequence"/>
</dbReference>
<dbReference type="SMART" id="SM00421">
    <property type="entry name" value="HTH_LUXR"/>
    <property type="match status" value="1"/>
</dbReference>
<dbReference type="RefSeq" id="WP_189010348.1">
    <property type="nucleotide sequence ID" value="NZ_BMPP01000014.1"/>
</dbReference>
<evidence type="ECO:0000256" key="1">
    <source>
        <dbReference type="PROSITE-ProRule" id="PRU00339"/>
    </source>
</evidence>
<dbReference type="CDD" id="cd06170">
    <property type="entry name" value="LuxR_C_like"/>
    <property type="match status" value="1"/>
</dbReference>
<dbReference type="PROSITE" id="PS50043">
    <property type="entry name" value="HTH_LUXR_2"/>
    <property type="match status" value="1"/>
</dbReference>
<feature type="repeat" description="TPR" evidence="1">
    <location>
        <begin position="517"/>
        <end position="550"/>
    </location>
</feature>
<proteinExistence type="predicted"/>
<dbReference type="Gene3D" id="1.10.10.10">
    <property type="entry name" value="Winged helix-like DNA-binding domain superfamily/Winged helix DNA-binding domain"/>
    <property type="match status" value="1"/>
</dbReference>
<dbReference type="EMBL" id="BMPP01000014">
    <property type="protein sequence ID" value="GGK34477.1"/>
    <property type="molecule type" value="Genomic_DNA"/>
</dbReference>
<keyword evidence="1" id="KW-0802">TPR repeat</keyword>
<dbReference type="Pfam" id="PF13374">
    <property type="entry name" value="TPR_10"/>
    <property type="match status" value="1"/>
</dbReference>
<dbReference type="PROSITE" id="PS50005">
    <property type="entry name" value="TPR"/>
    <property type="match status" value="1"/>
</dbReference>
<name>A0ABQ2F2K9_9DEIO</name>
<dbReference type="SMART" id="SM00028">
    <property type="entry name" value="TPR"/>
    <property type="match status" value="3"/>
</dbReference>
<evidence type="ECO:0000313" key="4">
    <source>
        <dbReference type="Proteomes" id="UP000647587"/>
    </source>
</evidence>
<dbReference type="SUPFAM" id="SSF46894">
    <property type="entry name" value="C-terminal effector domain of the bipartite response regulators"/>
    <property type="match status" value="1"/>
</dbReference>
<dbReference type="SUPFAM" id="SSF48452">
    <property type="entry name" value="TPR-like"/>
    <property type="match status" value="1"/>
</dbReference>
<dbReference type="InterPro" id="IPR016032">
    <property type="entry name" value="Sig_transdc_resp-reg_C-effctor"/>
</dbReference>
<feature type="domain" description="HTH luxR-type" evidence="2">
    <location>
        <begin position="689"/>
        <end position="754"/>
    </location>
</feature>
<dbReference type="Pfam" id="PF00196">
    <property type="entry name" value="GerE"/>
    <property type="match status" value="1"/>
</dbReference>
<reference evidence="4" key="1">
    <citation type="journal article" date="2019" name="Int. J. Syst. Evol. Microbiol.">
        <title>The Global Catalogue of Microorganisms (GCM) 10K type strain sequencing project: providing services to taxonomists for standard genome sequencing and annotation.</title>
        <authorList>
            <consortium name="The Broad Institute Genomics Platform"/>
            <consortium name="The Broad Institute Genome Sequencing Center for Infectious Disease"/>
            <person name="Wu L."/>
            <person name="Ma J."/>
        </authorList>
    </citation>
    <scope>NUCLEOTIDE SEQUENCE [LARGE SCALE GENOMIC DNA]</scope>
    <source>
        <strain evidence="4">JCM 30331</strain>
    </source>
</reference>
<dbReference type="SUPFAM" id="SSF52540">
    <property type="entry name" value="P-loop containing nucleoside triphosphate hydrolases"/>
    <property type="match status" value="1"/>
</dbReference>
<accession>A0ABQ2F2K9</accession>